<protein>
    <submittedName>
        <fullName evidence="1">NETI motif-containing protein</fullName>
    </submittedName>
</protein>
<dbReference type="Proteomes" id="UP001277972">
    <property type="component" value="Unassembled WGS sequence"/>
</dbReference>
<organism evidence="1 2">
    <name type="scientific">Gracilibacillus pellucidus</name>
    <dbReference type="NCBI Taxonomy" id="3095368"/>
    <lineage>
        <taxon>Bacteria</taxon>
        <taxon>Bacillati</taxon>
        <taxon>Bacillota</taxon>
        <taxon>Bacilli</taxon>
        <taxon>Bacillales</taxon>
        <taxon>Bacillaceae</taxon>
        <taxon>Gracilibacillus</taxon>
    </lineage>
</organism>
<keyword evidence="2" id="KW-1185">Reference proteome</keyword>
<accession>A0ACC6M7B7</accession>
<evidence type="ECO:0000313" key="2">
    <source>
        <dbReference type="Proteomes" id="UP001277972"/>
    </source>
</evidence>
<reference evidence="1" key="1">
    <citation type="submission" date="2023-11" db="EMBL/GenBank/DDBJ databases">
        <title>Gracilibacillus pellucida a moderately halophilic bacterium isolated from saline soil in Xinjiang province.</title>
        <authorList>
            <person name="Zhang Z."/>
            <person name="Tan F."/>
            <person name="Wang Y."/>
            <person name="Xia M."/>
        </authorList>
    </citation>
    <scope>NUCLEOTIDE SEQUENCE</scope>
    <source>
        <strain evidence="1">S3-1-1</strain>
    </source>
</reference>
<gene>
    <name evidence="1" type="ORF">SH601_12410</name>
</gene>
<sequence>MSNKKRFEVMENETIDACLDRIKGEGYQPVRRVEEPIFIEENGQPVPHSRKIIFDCKKINM</sequence>
<name>A0ACC6M7B7_9BACI</name>
<comment type="caution">
    <text evidence="1">The sequence shown here is derived from an EMBL/GenBank/DDBJ whole genome shotgun (WGS) entry which is preliminary data.</text>
</comment>
<evidence type="ECO:0000313" key="1">
    <source>
        <dbReference type="EMBL" id="MDX8046786.1"/>
    </source>
</evidence>
<proteinExistence type="predicted"/>
<dbReference type="EMBL" id="JAWZSR010000007">
    <property type="protein sequence ID" value="MDX8046786.1"/>
    <property type="molecule type" value="Genomic_DNA"/>
</dbReference>